<dbReference type="InterPro" id="IPR049560">
    <property type="entry name" value="MeTrfase_RsmB-F_NOP2_cat"/>
</dbReference>
<keyword evidence="1 5" id="KW-0489">Methyltransferase</keyword>
<feature type="binding site" evidence="5">
    <location>
        <position position="171"/>
    </location>
    <ligand>
        <name>S-adenosyl-L-methionine</name>
        <dbReference type="ChEBI" id="CHEBI:59789"/>
    </ligand>
</feature>
<name>A0A9N7MY34_STRHE</name>
<dbReference type="InterPro" id="IPR029063">
    <property type="entry name" value="SAM-dependent_MTases_sf"/>
</dbReference>
<keyword evidence="4 5" id="KW-0694">RNA-binding</keyword>
<evidence type="ECO:0000256" key="7">
    <source>
        <dbReference type="SAM" id="SignalP"/>
    </source>
</evidence>
<keyword evidence="7" id="KW-0732">Signal</keyword>
<evidence type="ECO:0000313" key="9">
    <source>
        <dbReference type="EMBL" id="CAA0816746.1"/>
    </source>
</evidence>
<proteinExistence type="inferred from homology"/>
<dbReference type="OrthoDB" id="427002at2759"/>
<comment type="caution">
    <text evidence="9">The sequence shown here is derived from an EMBL/GenBank/DDBJ whole genome shotgun (WGS) entry which is preliminary data.</text>
</comment>
<dbReference type="Proteomes" id="UP001153555">
    <property type="component" value="Unassembled WGS sequence"/>
</dbReference>
<feature type="signal peptide" evidence="7">
    <location>
        <begin position="1"/>
        <end position="19"/>
    </location>
</feature>
<dbReference type="PRINTS" id="PR02010">
    <property type="entry name" value="RCMT9"/>
</dbReference>
<dbReference type="EMBL" id="CACSLK010014283">
    <property type="protein sequence ID" value="CAA0816746.1"/>
    <property type="molecule type" value="Genomic_DNA"/>
</dbReference>
<feature type="chain" id="PRO_5040443335" evidence="7">
    <location>
        <begin position="20"/>
        <end position="299"/>
    </location>
</feature>
<evidence type="ECO:0000256" key="2">
    <source>
        <dbReference type="ARBA" id="ARBA00022679"/>
    </source>
</evidence>
<dbReference type="GO" id="GO:0003723">
    <property type="term" value="F:RNA binding"/>
    <property type="evidence" value="ECO:0007669"/>
    <property type="project" value="UniProtKB-UniRule"/>
</dbReference>
<evidence type="ECO:0000256" key="5">
    <source>
        <dbReference type="PROSITE-ProRule" id="PRU01023"/>
    </source>
</evidence>
<protein>
    <submittedName>
        <fullName evidence="9">S-adenosyl-L-methionine-dependent methyltransferases superfamily protein</fullName>
    </submittedName>
</protein>
<comment type="similarity">
    <text evidence="5">Belongs to the class I-like SAM-binding methyltransferase superfamily. RsmB/NOP family.</text>
</comment>
<feature type="region of interest" description="Disordered" evidence="6">
    <location>
        <begin position="91"/>
        <end position="123"/>
    </location>
</feature>
<dbReference type="InterPro" id="IPR023269">
    <property type="entry name" value="RCMT_subfamily_9"/>
</dbReference>
<evidence type="ECO:0000256" key="3">
    <source>
        <dbReference type="ARBA" id="ARBA00022691"/>
    </source>
</evidence>
<evidence type="ECO:0000259" key="8">
    <source>
        <dbReference type="PROSITE" id="PS51686"/>
    </source>
</evidence>
<evidence type="ECO:0000256" key="4">
    <source>
        <dbReference type="ARBA" id="ARBA00022884"/>
    </source>
</evidence>
<feature type="active site" description="Nucleophile" evidence="5">
    <location>
        <position position="234"/>
    </location>
</feature>
<comment type="caution">
    <text evidence="5">Lacks conserved residue(s) required for the propagation of feature annotation.</text>
</comment>
<dbReference type="AlphaFoldDB" id="A0A9N7MY34"/>
<feature type="domain" description="SAM-dependent MTase RsmB/NOP-type" evidence="8">
    <location>
        <begin position="1"/>
        <end position="297"/>
    </location>
</feature>
<keyword evidence="10" id="KW-1185">Reference proteome</keyword>
<gene>
    <name evidence="9" type="ORF">SHERM_16612</name>
</gene>
<dbReference type="PANTHER" id="PTHR22807:SF16">
    <property type="entry name" value="SAM-DEPENDENT MTASE RSMB_NOP-TYPE DOMAIN-CONTAINING PROTEIN"/>
    <property type="match status" value="1"/>
</dbReference>
<dbReference type="Pfam" id="PF01189">
    <property type="entry name" value="Methyltr_RsmB-F"/>
    <property type="match status" value="2"/>
</dbReference>
<reference evidence="9" key="1">
    <citation type="submission" date="2019-12" db="EMBL/GenBank/DDBJ databases">
        <authorList>
            <person name="Scholes J."/>
        </authorList>
    </citation>
    <scope>NUCLEOTIDE SEQUENCE</scope>
</reference>
<dbReference type="Gene3D" id="3.40.50.150">
    <property type="entry name" value="Vaccinia Virus protein VP39"/>
    <property type="match status" value="1"/>
</dbReference>
<dbReference type="PRINTS" id="PR02008">
    <property type="entry name" value="RCMTFAMILY"/>
</dbReference>
<keyword evidence="2 5" id="KW-0808">Transferase</keyword>
<organism evidence="9 10">
    <name type="scientific">Striga hermonthica</name>
    <name type="common">Purple witchweed</name>
    <name type="synonym">Buchnera hermonthica</name>
    <dbReference type="NCBI Taxonomy" id="68872"/>
    <lineage>
        <taxon>Eukaryota</taxon>
        <taxon>Viridiplantae</taxon>
        <taxon>Streptophyta</taxon>
        <taxon>Embryophyta</taxon>
        <taxon>Tracheophyta</taxon>
        <taxon>Spermatophyta</taxon>
        <taxon>Magnoliopsida</taxon>
        <taxon>eudicotyledons</taxon>
        <taxon>Gunneridae</taxon>
        <taxon>Pentapetalae</taxon>
        <taxon>asterids</taxon>
        <taxon>lamiids</taxon>
        <taxon>Lamiales</taxon>
        <taxon>Orobanchaceae</taxon>
        <taxon>Buchnereae</taxon>
        <taxon>Striga</taxon>
    </lineage>
</organism>
<keyword evidence="3 5" id="KW-0949">S-adenosyl-L-methionine</keyword>
<dbReference type="PROSITE" id="PS51686">
    <property type="entry name" value="SAM_MT_RSMB_NOP"/>
    <property type="match status" value="1"/>
</dbReference>
<sequence>MWWAPSAYAASGAAVLALGISPGDHVLDLCAAPGAKLCMILDILGTSSGSVTAVDIAQHRLAATRTMVRKYGLGDLCRLFVADGTTFSLTPPRASRPNHENSETYGQWTPRRPYKERKSAAKSRQKQIAGSPELIFYGPHSGVVGSTKDDVYRIYSELEIAFQGYDKVLVDAECTHDGSIKHIQKFEQWGWATLSARVLNAERTDEDVTVVQLKLLVNGFRLLKVGGSLIYSTCSLTVAQNEGVVEEFLSENLSAELVKIEAAESWPCRPGMIHKTLRFDPLTSGTSGLFVAKFTKLAT</sequence>
<dbReference type="InterPro" id="IPR023267">
    <property type="entry name" value="RCMT"/>
</dbReference>
<dbReference type="PANTHER" id="PTHR22807">
    <property type="entry name" value="NOP2 YEAST -RELATED NOL1/NOP2/FMU SUN DOMAIN-CONTAINING"/>
    <property type="match status" value="1"/>
</dbReference>
<dbReference type="GO" id="GO:0001510">
    <property type="term" value="P:RNA methylation"/>
    <property type="evidence" value="ECO:0007669"/>
    <property type="project" value="InterPro"/>
</dbReference>
<feature type="binding site" evidence="5">
    <location>
        <position position="83"/>
    </location>
    <ligand>
        <name>S-adenosyl-L-methionine</name>
        <dbReference type="ChEBI" id="CHEBI:59789"/>
    </ligand>
</feature>
<accession>A0A9N7MY34</accession>
<dbReference type="CDD" id="cd02440">
    <property type="entry name" value="AdoMet_MTases"/>
    <property type="match status" value="1"/>
</dbReference>
<evidence type="ECO:0000256" key="1">
    <source>
        <dbReference type="ARBA" id="ARBA00022603"/>
    </source>
</evidence>
<evidence type="ECO:0000313" key="10">
    <source>
        <dbReference type="Proteomes" id="UP001153555"/>
    </source>
</evidence>
<feature type="binding site" evidence="5">
    <location>
        <position position="55"/>
    </location>
    <ligand>
        <name>S-adenosyl-L-methionine</name>
        <dbReference type="ChEBI" id="CHEBI:59789"/>
    </ligand>
</feature>
<dbReference type="GO" id="GO:0008173">
    <property type="term" value="F:RNA methyltransferase activity"/>
    <property type="evidence" value="ECO:0007669"/>
    <property type="project" value="InterPro"/>
</dbReference>
<evidence type="ECO:0000256" key="6">
    <source>
        <dbReference type="SAM" id="MobiDB-lite"/>
    </source>
</evidence>
<dbReference type="InterPro" id="IPR001678">
    <property type="entry name" value="MeTrfase_RsmB-F_NOP2_dom"/>
</dbReference>
<dbReference type="SUPFAM" id="SSF53335">
    <property type="entry name" value="S-adenosyl-L-methionine-dependent methyltransferases"/>
    <property type="match status" value="1"/>
</dbReference>
<feature type="compositionally biased region" description="Basic residues" evidence="6">
    <location>
        <begin position="112"/>
        <end position="123"/>
    </location>
</feature>